<dbReference type="Pfam" id="PF25858">
    <property type="entry name" value="DUF7958"/>
    <property type="match status" value="2"/>
</dbReference>
<reference evidence="2 3" key="1">
    <citation type="submission" date="2020-02" db="EMBL/GenBank/DDBJ databases">
        <title>Whole genome sequence of Halogeometricum borinquense strain wsp4.</title>
        <authorList>
            <person name="Verma D.K."/>
            <person name="Gopal K."/>
            <person name="Prasad E.S."/>
        </authorList>
    </citation>
    <scope>NUCLEOTIDE SEQUENCE [LARGE SCALE GENOMIC DNA]</scope>
    <source>
        <strain evidence="3">wsp4</strain>
    </source>
</reference>
<dbReference type="RefSeq" id="WP_163485706.1">
    <property type="nucleotide sequence ID" value="NZ_CP048739.1"/>
</dbReference>
<protein>
    <submittedName>
        <fullName evidence="2">Uncharacterized protein</fullName>
    </submittedName>
</protein>
<evidence type="ECO:0000256" key="1">
    <source>
        <dbReference type="SAM" id="MobiDB-lite"/>
    </source>
</evidence>
<dbReference type="InterPro" id="IPR058264">
    <property type="entry name" value="DUF7958"/>
</dbReference>
<dbReference type="Proteomes" id="UP000465846">
    <property type="component" value="Chromosome"/>
</dbReference>
<dbReference type="GeneID" id="44078715"/>
<proteinExistence type="predicted"/>
<organism evidence="2 3">
    <name type="scientific">Halogeometricum borinquense</name>
    <dbReference type="NCBI Taxonomy" id="60847"/>
    <lineage>
        <taxon>Archaea</taxon>
        <taxon>Methanobacteriati</taxon>
        <taxon>Methanobacteriota</taxon>
        <taxon>Stenosarchaea group</taxon>
        <taxon>Halobacteria</taxon>
        <taxon>Halobacteriales</taxon>
        <taxon>Haloferacaceae</taxon>
        <taxon>Halogeometricum</taxon>
    </lineage>
</organism>
<accession>A0A6C0UHD7</accession>
<name>A0A6C0UHD7_9EURY</name>
<evidence type="ECO:0000313" key="3">
    <source>
        <dbReference type="Proteomes" id="UP000465846"/>
    </source>
</evidence>
<dbReference type="AlphaFoldDB" id="A0A6C0UHD7"/>
<evidence type="ECO:0000313" key="2">
    <source>
        <dbReference type="EMBL" id="QIB73681.1"/>
    </source>
</evidence>
<sequence>MDALITGETDELVGLSIIDNDGVEHVLDVRKSNGEIPGHQQDGYPDDPAKRTGKENEYVSQARRYAKYYVAKEKGYDVLPWDRDTAAMQRVQTAIESLSGEDFEKYFGTYFDQINSRLPNVTAPVPEPDAVGDDEFVLYMLDVYLDESGRIEAVSDIHFLYLDGNRERQVVLGDQPLDQDPDARLQLKPNYLPSLEVAQEFFVYHLRCQIRDCYLLRGEEPPEQYRVIGPGLYDAATRYLYEDRPYRPYQKLHADIPGYSLEFDYGFGEQGKEMAKIAGAVADNK</sequence>
<dbReference type="EMBL" id="CP048739">
    <property type="protein sequence ID" value="QIB73681.1"/>
    <property type="molecule type" value="Genomic_DNA"/>
</dbReference>
<gene>
    <name evidence="2" type="ORF">G3I44_04900</name>
</gene>
<feature type="region of interest" description="Disordered" evidence="1">
    <location>
        <begin position="32"/>
        <end position="55"/>
    </location>
</feature>